<keyword evidence="1" id="KW-0812">Transmembrane</keyword>
<dbReference type="AlphaFoldDB" id="A0A069QLM3"/>
<dbReference type="EMBL" id="JNGW01000013">
    <property type="protein sequence ID" value="KDR53675.1"/>
    <property type="molecule type" value="Genomic_DNA"/>
</dbReference>
<organism evidence="2 3">
    <name type="scientific">Hoylesella loescheii DSM 19665 = JCM 12249 = ATCC 15930</name>
    <dbReference type="NCBI Taxonomy" id="1122985"/>
    <lineage>
        <taxon>Bacteria</taxon>
        <taxon>Pseudomonadati</taxon>
        <taxon>Bacteroidota</taxon>
        <taxon>Bacteroidia</taxon>
        <taxon>Bacteroidales</taxon>
        <taxon>Prevotellaceae</taxon>
        <taxon>Hoylesella</taxon>
    </lineage>
</organism>
<evidence type="ECO:0000313" key="2">
    <source>
        <dbReference type="EMBL" id="KDR53675.1"/>
    </source>
</evidence>
<reference evidence="2 3" key="1">
    <citation type="submission" date="2013-08" db="EMBL/GenBank/DDBJ databases">
        <authorList>
            <person name="Weinstock G."/>
            <person name="Sodergren E."/>
            <person name="Wylie T."/>
            <person name="Fulton L."/>
            <person name="Fulton R."/>
            <person name="Fronick C."/>
            <person name="O'Laughlin M."/>
            <person name="Godfrey J."/>
            <person name="Miner T."/>
            <person name="Herter B."/>
            <person name="Appelbaum E."/>
            <person name="Cordes M."/>
            <person name="Lek S."/>
            <person name="Wollam A."/>
            <person name="Pepin K.H."/>
            <person name="Palsikar V.B."/>
            <person name="Mitreva M."/>
            <person name="Wilson R.K."/>
        </authorList>
    </citation>
    <scope>NUCLEOTIDE SEQUENCE [LARGE SCALE GENOMIC DNA]</scope>
    <source>
        <strain evidence="2 3">ATCC 15930</strain>
    </source>
</reference>
<proteinExistence type="predicted"/>
<accession>A0A069QLM3</accession>
<feature type="transmembrane region" description="Helical" evidence="1">
    <location>
        <begin position="20"/>
        <end position="42"/>
    </location>
</feature>
<keyword evidence="1" id="KW-0472">Membrane</keyword>
<name>A0A069QLM3_HOYLO</name>
<sequence length="52" mass="6074">MCAMMQKFLIWFIPEKEDLFLTAKLSILIGILVLTTIILPNNSYLCTKQKKR</sequence>
<comment type="caution">
    <text evidence="2">The sequence shown here is derived from an EMBL/GenBank/DDBJ whole genome shotgun (WGS) entry which is preliminary data.</text>
</comment>
<evidence type="ECO:0000313" key="3">
    <source>
        <dbReference type="Proteomes" id="UP000027442"/>
    </source>
</evidence>
<keyword evidence="1" id="KW-1133">Transmembrane helix</keyword>
<gene>
    <name evidence="2" type="ORF">HMPREF1991_00282</name>
</gene>
<keyword evidence="3" id="KW-1185">Reference proteome</keyword>
<evidence type="ECO:0000256" key="1">
    <source>
        <dbReference type="SAM" id="Phobius"/>
    </source>
</evidence>
<dbReference type="Proteomes" id="UP000027442">
    <property type="component" value="Unassembled WGS sequence"/>
</dbReference>
<protein>
    <submittedName>
        <fullName evidence="2">Uncharacterized protein</fullName>
    </submittedName>
</protein>
<dbReference type="HOGENOM" id="CLU_3083208_0_0_10"/>